<gene>
    <name evidence="1" type="ORF">L2W38_08835</name>
</gene>
<dbReference type="Proteomes" id="UP001200430">
    <property type="component" value="Unassembled WGS sequence"/>
</dbReference>
<comment type="caution">
    <text evidence="1">The sequence shown here is derived from an EMBL/GenBank/DDBJ whole genome shotgun (WGS) entry which is preliminary data.</text>
</comment>
<proteinExistence type="predicted"/>
<organism evidence="1 2">
    <name type="scientific">Dethiosulfovibrio marinus</name>
    <dbReference type="NCBI Taxonomy" id="133532"/>
    <lineage>
        <taxon>Bacteria</taxon>
        <taxon>Thermotogati</taxon>
        <taxon>Synergistota</taxon>
        <taxon>Synergistia</taxon>
        <taxon>Synergistales</taxon>
        <taxon>Dethiosulfovibrionaceae</taxon>
        <taxon>Dethiosulfovibrio</taxon>
    </lineage>
</organism>
<keyword evidence="2" id="KW-1185">Reference proteome</keyword>
<protein>
    <submittedName>
        <fullName evidence="1">Uncharacterized protein</fullName>
    </submittedName>
</protein>
<name>A0ABS9EP15_9BACT</name>
<sequence length="222" mass="25218">MGRKRPSLRNYLTEGDDARDLDILDVPPPVELPSEDMTETLLESCPSESLSSSEWAVAVRCVLLKFEEREPTVDLLTGLFRSDDRKSVLSSVEALIDRNVFSLEDGVLTVTDPSLWLACDSGESNEIPEEDDRIDVDPMNMLKEEDRSLWAPMLRSLEPLPLVLSEMKKRFDEADPVVTQFFVLRKVEERLVPVTRASQIRPPIKAMLIWSEGEGADFYLDF</sequence>
<dbReference type="EMBL" id="JAKGUD010000009">
    <property type="protein sequence ID" value="MCF4142924.1"/>
    <property type="molecule type" value="Genomic_DNA"/>
</dbReference>
<accession>A0ABS9EP15</accession>
<reference evidence="1 2" key="1">
    <citation type="submission" date="2022-01" db="EMBL/GenBank/DDBJ databases">
        <title>Dethiosulfovibrio faecalis sp. nov., a novel proteolytic, non-sulfur-reducing bacterium isolated from a marine aquaculture solid waste bioreactor.</title>
        <authorList>
            <person name="Grabowski S."/>
            <person name="Apolinario E."/>
            <person name="Schneider N."/>
            <person name="Marshall C.W."/>
            <person name="Sowers K.R."/>
        </authorList>
    </citation>
    <scope>NUCLEOTIDE SEQUENCE [LARGE SCALE GENOMIC DNA]</scope>
    <source>
        <strain evidence="1 2">DSM 12537</strain>
    </source>
</reference>
<evidence type="ECO:0000313" key="2">
    <source>
        <dbReference type="Proteomes" id="UP001200430"/>
    </source>
</evidence>
<evidence type="ECO:0000313" key="1">
    <source>
        <dbReference type="EMBL" id="MCF4142924.1"/>
    </source>
</evidence>